<keyword evidence="6" id="KW-1185">Reference proteome</keyword>
<dbReference type="GO" id="GO:0016740">
    <property type="term" value="F:transferase activity"/>
    <property type="evidence" value="ECO:0007669"/>
    <property type="project" value="UniProtKB-KW"/>
</dbReference>
<dbReference type="OrthoDB" id="9771846at2"/>
<accession>A0A167Y3Y2</accession>
<name>A0A167Y3Y2_9FLAO</name>
<dbReference type="STRING" id="249352.SAMN05444395_102245"/>
<feature type="transmembrane region" description="Helical" evidence="2">
    <location>
        <begin position="270"/>
        <end position="297"/>
    </location>
</feature>
<dbReference type="CDD" id="cd04186">
    <property type="entry name" value="GT_2_like_c"/>
    <property type="match status" value="1"/>
</dbReference>
<feature type="domain" description="Galactosyltransferase C-terminal" evidence="4">
    <location>
        <begin position="181"/>
        <end position="227"/>
    </location>
</feature>
<dbReference type="InterPro" id="IPR029044">
    <property type="entry name" value="Nucleotide-diphossugar_trans"/>
</dbReference>
<reference evidence="5 6" key="1">
    <citation type="submission" date="2016-03" db="EMBL/GenBank/DDBJ databases">
        <title>Draft genome sequence of Flavobacterium fryxellicola DSM 16209.</title>
        <authorList>
            <person name="Shin S.-K."/>
            <person name="Yi H."/>
        </authorList>
    </citation>
    <scope>NUCLEOTIDE SEQUENCE [LARGE SCALE GENOMIC DNA]</scope>
    <source>
        <strain evidence="5 6">DSM 16209</strain>
    </source>
</reference>
<evidence type="ECO:0000256" key="2">
    <source>
        <dbReference type="SAM" id="Phobius"/>
    </source>
</evidence>
<evidence type="ECO:0000313" key="6">
    <source>
        <dbReference type="Proteomes" id="UP000077164"/>
    </source>
</evidence>
<dbReference type="PANTHER" id="PTHR43179">
    <property type="entry name" value="RHAMNOSYLTRANSFERASE WBBL"/>
    <property type="match status" value="1"/>
</dbReference>
<evidence type="ECO:0000256" key="1">
    <source>
        <dbReference type="ARBA" id="ARBA00022679"/>
    </source>
</evidence>
<dbReference type="Pfam" id="PF00535">
    <property type="entry name" value="Glycos_transf_2"/>
    <property type="match status" value="1"/>
</dbReference>
<dbReference type="SUPFAM" id="SSF53448">
    <property type="entry name" value="Nucleotide-diphospho-sugar transferases"/>
    <property type="match status" value="1"/>
</dbReference>
<keyword evidence="2" id="KW-0472">Membrane</keyword>
<dbReference type="InterPro" id="IPR027791">
    <property type="entry name" value="Galactosyl_T_C"/>
</dbReference>
<dbReference type="AlphaFoldDB" id="A0A167Y3Y2"/>
<evidence type="ECO:0000313" key="5">
    <source>
        <dbReference type="EMBL" id="OAB29004.1"/>
    </source>
</evidence>
<proteinExistence type="predicted"/>
<keyword evidence="1" id="KW-0808">Transferase</keyword>
<organism evidence="5 6">
    <name type="scientific">Flavobacterium fryxellicola</name>
    <dbReference type="NCBI Taxonomy" id="249352"/>
    <lineage>
        <taxon>Bacteria</taxon>
        <taxon>Pseudomonadati</taxon>
        <taxon>Bacteroidota</taxon>
        <taxon>Flavobacteriia</taxon>
        <taxon>Flavobacteriales</taxon>
        <taxon>Flavobacteriaceae</taxon>
        <taxon>Flavobacterium</taxon>
    </lineage>
</organism>
<keyword evidence="2" id="KW-1133">Transmembrane helix</keyword>
<gene>
    <name evidence="5" type="ORF">FBFR_06015</name>
</gene>
<protein>
    <recommendedName>
        <fullName evidence="7">Glycosyltransferase 2-like domain-containing protein</fullName>
    </recommendedName>
</protein>
<evidence type="ECO:0000259" key="3">
    <source>
        <dbReference type="Pfam" id="PF00535"/>
    </source>
</evidence>
<dbReference type="Pfam" id="PF02709">
    <property type="entry name" value="Glyco_transf_7C"/>
    <property type="match status" value="1"/>
</dbReference>
<dbReference type="PANTHER" id="PTHR43179:SF7">
    <property type="entry name" value="RHAMNOSYLTRANSFERASE WBBL"/>
    <property type="match status" value="1"/>
</dbReference>
<sequence>MFKNTNKKDLLDISIIIVNYRGWKALDDCLVSIESINTNTLTFEVIIVDNFSNDGQFAVFKQKYSGFTFIENSGNNGFSNGCNFGASMAQGNHFLFLNPDTKLTFEALEILLQTAILHPEIGILSCLQINENDVFYKQNNLFPAFGRFFGISRSLFRKWNKTKLQKRFNTTDALFYPDWVTGAVIFISREWFRKIKGWNEDYWLYFEDVDLCKKITHVGGKVAVTRKTSIFHQHGGASRLNVKTKALTKTEVIISKHVYVSNQFSTGIQLYLQSVLIIGVLAEKTFLSLLSLFLFFIPKLKVNRLMLKNLAVYYFNALQNQTWISPRAMNYLKTKV</sequence>
<comment type="caution">
    <text evidence="5">The sequence shown here is derived from an EMBL/GenBank/DDBJ whole genome shotgun (WGS) entry which is preliminary data.</text>
</comment>
<evidence type="ECO:0008006" key="7">
    <source>
        <dbReference type="Google" id="ProtNLM"/>
    </source>
</evidence>
<dbReference type="EMBL" id="LVJE01000010">
    <property type="protein sequence ID" value="OAB29004.1"/>
    <property type="molecule type" value="Genomic_DNA"/>
</dbReference>
<feature type="domain" description="Glycosyltransferase 2-like" evidence="3">
    <location>
        <begin position="14"/>
        <end position="154"/>
    </location>
</feature>
<dbReference type="InterPro" id="IPR001173">
    <property type="entry name" value="Glyco_trans_2-like"/>
</dbReference>
<dbReference type="Gene3D" id="3.90.550.10">
    <property type="entry name" value="Spore Coat Polysaccharide Biosynthesis Protein SpsA, Chain A"/>
    <property type="match status" value="1"/>
</dbReference>
<keyword evidence="2" id="KW-0812">Transmembrane</keyword>
<dbReference type="Proteomes" id="UP000077164">
    <property type="component" value="Unassembled WGS sequence"/>
</dbReference>
<evidence type="ECO:0000259" key="4">
    <source>
        <dbReference type="Pfam" id="PF02709"/>
    </source>
</evidence>